<dbReference type="HOGENOM" id="CLU_2143744_0_0_6"/>
<protein>
    <submittedName>
        <fullName evidence="1">Uncharacterized protein</fullName>
    </submittedName>
</protein>
<proteinExistence type="predicted"/>
<dbReference type="STRING" id="743721.Psesu_1145"/>
<sequence length="112" mass="12172">MLAASLGTGAGAPRAGAMADLAAPVNAAHTPRAQHDLTGYGSILATMKFMRWAIEQDRFPTVEAVQCRFKVCRATAYRWTLALAEAYGIDPAIRHSFEEPARLRRNGRRTGA</sequence>
<name>E6WS46_PSEUU</name>
<keyword evidence="2" id="KW-1185">Reference proteome</keyword>
<organism evidence="1 2">
    <name type="scientific">Pseudoxanthomonas suwonensis (strain 11-1)</name>
    <dbReference type="NCBI Taxonomy" id="743721"/>
    <lineage>
        <taxon>Bacteria</taxon>
        <taxon>Pseudomonadati</taxon>
        <taxon>Pseudomonadota</taxon>
        <taxon>Gammaproteobacteria</taxon>
        <taxon>Lysobacterales</taxon>
        <taxon>Lysobacteraceae</taxon>
        <taxon>Pseudoxanthomonas</taxon>
    </lineage>
</organism>
<dbReference type="AlphaFoldDB" id="E6WS46"/>
<reference evidence="1 2" key="1">
    <citation type="submission" date="2011-01" db="EMBL/GenBank/DDBJ databases">
        <title>Complete sequence of Pseudoxanthomonas suwonensis 11-1.</title>
        <authorList>
            <consortium name="US DOE Joint Genome Institute"/>
            <person name="Lucas S."/>
            <person name="Copeland A."/>
            <person name="Lapidus A."/>
            <person name="Cheng J.-F."/>
            <person name="Goodwin L."/>
            <person name="Pitluck S."/>
            <person name="Teshima H."/>
            <person name="Detter J.C."/>
            <person name="Han C."/>
            <person name="Tapia R."/>
            <person name="Land M."/>
            <person name="Hauser L."/>
            <person name="Kyrpides N."/>
            <person name="Ivanova N."/>
            <person name="Ovchinnikova G."/>
            <person name="Siebers A.K."/>
            <person name="Allgaier M."/>
            <person name="Thelen M.P."/>
            <person name="Hugenholtz P."/>
            <person name="Gladden J."/>
            <person name="Woyke T."/>
        </authorList>
    </citation>
    <scope>NUCLEOTIDE SEQUENCE [LARGE SCALE GENOMIC DNA]</scope>
    <source>
        <strain evidence="2">11-1</strain>
    </source>
</reference>
<evidence type="ECO:0000313" key="2">
    <source>
        <dbReference type="Proteomes" id="UP000008632"/>
    </source>
</evidence>
<dbReference type="eggNOG" id="ENOG50313P0">
    <property type="taxonomic scope" value="Bacteria"/>
</dbReference>
<gene>
    <name evidence="1" type="ordered locus">Psesu_1145</name>
</gene>
<accession>E6WS46</accession>
<dbReference type="KEGG" id="psu:Psesu_1145"/>
<evidence type="ECO:0000313" key="1">
    <source>
        <dbReference type="EMBL" id="ADV26995.1"/>
    </source>
</evidence>
<dbReference type="EMBL" id="CP002446">
    <property type="protein sequence ID" value="ADV26995.1"/>
    <property type="molecule type" value="Genomic_DNA"/>
</dbReference>
<dbReference type="Proteomes" id="UP000008632">
    <property type="component" value="Chromosome"/>
</dbReference>